<evidence type="ECO:0000313" key="2">
    <source>
        <dbReference type="EMBL" id="CAB0010956.1"/>
    </source>
</evidence>
<evidence type="ECO:0000313" key="3">
    <source>
        <dbReference type="Proteomes" id="UP000479000"/>
    </source>
</evidence>
<protein>
    <submittedName>
        <fullName evidence="2">Uncharacterized protein</fullName>
    </submittedName>
</protein>
<sequence length="251" mass="27977">MRKRSRRRRFGRRRCRRRSREELHPTNFWTPSIPSNTEQLRATAALRNIHGKEKSPRGPRQVEGANPSGAQAVPLPPPIAASNRTIYIERPIRCRRLERKPHERHSPYAGPTIRTLYSFTAVEKGVIEIQNKNFSEAIDFESLRHETSSTAMRIAGYVKFSGLGARPLYRTAAPLPPRRAPTSAEWAATDPPAASAVSPLCICPPLFCRCGSLLSTPTTTSSSFMKFILNFVNLTRANFPAADGGKIDLAT</sequence>
<name>A0A6H5H4J5_9HEMI</name>
<dbReference type="Proteomes" id="UP000479000">
    <property type="component" value="Unassembled WGS sequence"/>
</dbReference>
<dbReference type="AlphaFoldDB" id="A0A6H5H4J5"/>
<keyword evidence="3" id="KW-1185">Reference proteome</keyword>
<gene>
    <name evidence="2" type="ORF">NTEN_LOCUS15949</name>
</gene>
<evidence type="ECO:0000256" key="1">
    <source>
        <dbReference type="SAM" id="MobiDB-lite"/>
    </source>
</evidence>
<reference evidence="2 3" key="1">
    <citation type="submission" date="2020-02" db="EMBL/GenBank/DDBJ databases">
        <authorList>
            <person name="Ferguson B K."/>
        </authorList>
    </citation>
    <scope>NUCLEOTIDE SEQUENCE [LARGE SCALE GENOMIC DNA]</scope>
</reference>
<feature type="region of interest" description="Disordered" evidence="1">
    <location>
        <begin position="51"/>
        <end position="78"/>
    </location>
</feature>
<accession>A0A6H5H4J5</accession>
<organism evidence="2 3">
    <name type="scientific">Nesidiocoris tenuis</name>
    <dbReference type="NCBI Taxonomy" id="355587"/>
    <lineage>
        <taxon>Eukaryota</taxon>
        <taxon>Metazoa</taxon>
        <taxon>Ecdysozoa</taxon>
        <taxon>Arthropoda</taxon>
        <taxon>Hexapoda</taxon>
        <taxon>Insecta</taxon>
        <taxon>Pterygota</taxon>
        <taxon>Neoptera</taxon>
        <taxon>Paraneoptera</taxon>
        <taxon>Hemiptera</taxon>
        <taxon>Heteroptera</taxon>
        <taxon>Panheteroptera</taxon>
        <taxon>Cimicomorpha</taxon>
        <taxon>Miridae</taxon>
        <taxon>Dicyphina</taxon>
        <taxon>Nesidiocoris</taxon>
    </lineage>
</organism>
<proteinExistence type="predicted"/>
<dbReference type="EMBL" id="CADCXU010023492">
    <property type="protein sequence ID" value="CAB0010956.1"/>
    <property type="molecule type" value="Genomic_DNA"/>
</dbReference>